<accession>A0A151JQK7</accession>
<evidence type="ECO:0000313" key="4">
    <source>
        <dbReference type="EMBL" id="KYN29524.1"/>
    </source>
</evidence>
<organism evidence="4 5">
    <name type="scientific">Trachymyrmex cornetzi</name>
    <dbReference type="NCBI Taxonomy" id="471704"/>
    <lineage>
        <taxon>Eukaryota</taxon>
        <taxon>Metazoa</taxon>
        <taxon>Ecdysozoa</taxon>
        <taxon>Arthropoda</taxon>
        <taxon>Hexapoda</taxon>
        <taxon>Insecta</taxon>
        <taxon>Pterygota</taxon>
        <taxon>Neoptera</taxon>
        <taxon>Endopterygota</taxon>
        <taxon>Hymenoptera</taxon>
        <taxon>Apocrita</taxon>
        <taxon>Aculeata</taxon>
        <taxon>Formicoidea</taxon>
        <taxon>Formicidae</taxon>
        <taxon>Myrmicinae</taxon>
        <taxon>Trachymyrmex</taxon>
    </lineage>
</organism>
<evidence type="ECO:0000256" key="1">
    <source>
        <dbReference type="PROSITE-ProRule" id="PRU00047"/>
    </source>
</evidence>
<evidence type="ECO:0000256" key="2">
    <source>
        <dbReference type="SAM" id="MobiDB-lite"/>
    </source>
</evidence>
<sequence length="400" mass="42204">MDAGGEARPRPRRPPKNPGGQRESPLQLYLHHHLLEDGLQCPHPRGRGSGRREQPAVQNDQNRWPRRATGAAAKDWTRTATSAADAATAAATAAAARAEPPPGGAATTASVGGPPKLRSPGAAAVTVTCLAGTYAEVMRRAPEHIDLREMGVEGMRIRRGVSGALILEIPGSDGPARADTLAAKLREALEDREGVKIGRPHKTVDVRIRDLEDSISPEEVAAVIAERGACVRGLIKVGAVTVTGDGLGSVWVRCSAVAARKLAAEGRITIGWSRCGVEILPRRPLQCFRCMGVGHVRATCPSATDRSGCCYRCGAEGHVARDCIAAAGCCLLCKDAGRKAVGHRAGGGACPFARGGDRLIVPTGRTRSVELGPPQLSGSKVSPRLRVERIIWRPPRGRRC</sequence>
<dbReference type="STRING" id="471704.A0A151JQK7"/>
<evidence type="ECO:0000313" key="5">
    <source>
        <dbReference type="Proteomes" id="UP000078492"/>
    </source>
</evidence>
<keyword evidence="5" id="KW-1185">Reference proteome</keyword>
<feature type="domain" description="CCHC-type" evidence="3">
    <location>
        <begin position="310"/>
        <end position="323"/>
    </location>
</feature>
<dbReference type="PROSITE" id="PS50158">
    <property type="entry name" value="ZF_CCHC"/>
    <property type="match status" value="1"/>
</dbReference>
<evidence type="ECO:0000259" key="3">
    <source>
        <dbReference type="PROSITE" id="PS50158"/>
    </source>
</evidence>
<dbReference type="GO" id="GO:0008270">
    <property type="term" value="F:zinc ion binding"/>
    <property type="evidence" value="ECO:0007669"/>
    <property type="project" value="UniProtKB-KW"/>
</dbReference>
<dbReference type="AlphaFoldDB" id="A0A151JQK7"/>
<dbReference type="GO" id="GO:0003676">
    <property type="term" value="F:nucleic acid binding"/>
    <property type="evidence" value="ECO:0007669"/>
    <property type="project" value="InterPro"/>
</dbReference>
<feature type="compositionally biased region" description="Low complexity" evidence="2">
    <location>
        <begin position="78"/>
        <end position="110"/>
    </location>
</feature>
<reference evidence="4 5" key="1">
    <citation type="submission" date="2015-09" db="EMBL/GenBank/DDBJ databases">
        <title>Trachymyrmex cornetzi WGS genome.</title>
        <authorList>
            <person name="Nygaard S."/>
            <person name="Hu H."/>
            <person name="Boomsma J."/>
            <person name="Zhang G."/>
        </authorList>
    </citation>
    <scope>NUCLEOTIDE SEQUENCE [LARGE SCALE GENOMIC DNA]</scope>
    <source>
        <strain evidence="4">Tcor2-1</strain>
        <tissue evidence="4">Whole body</tissue>
    </source>
</reference>
<dbReference type="InterPro" id="IPR001878">
    <property type="entry name" value="Znf_CCHC"/>
</dbReference>
<name>A0A151JQK7_9HYME</name>
<feature type="region of interest" description="Disordered" evidence="2">
    <location>
        <begin position="1"/>
        <end position="120"/>
    </location>
</feature>
<proteinExistence type="predicted"/>
<dbReference type="Pfam" id="PF00098">
    <property type="entry name" value="zf-CCHC"/>
    <property type="match status" value="1"/>
</dbReference>
<gene>
    <name evidence="4" type="ORF">ALC57_01028</name>
</gene>
<dbReference type="SUPFAM" id="SSF57756">
    <property type="entry name" value="Retrovirus zinc finger-like domains"/>
    <property type="match status" value="1"/>
</dbReference>
<dbReference type="InterPro" id="IPR036875">
    <property type="entry name" value="Znf_CCHC_sf"/>
</dbReference>
<keyword evidence="1" id="KW-0479">Metal-binding</keyword>
<dbReference type="SMART" id="SM00343">
    <property type="entry name" value="ZnF_C2HC"/>
    <property type="match status" value="2"/>
</dbReference>
<protein>
    <recommendedName>
        <fullName evidence="3">CCHC-type domain-containing protein</fullName>
    </recommendedName>
</protein>
<keyword evidence="1" id="KW-0863">Zinc-finger</keyword>
<dbReference type="Gene3D" id="4.10.60.10">
    <property type="entry name" value="Zinc finger, CCHC-type"/>
    <property type="match status" value="1"/>
</dbReference>
<dbReference type="EMBL" id="KQ978641">
    <property type="protein sequence ID" value="KYN29524.1"/>
    <property type="molecule type" value="Genomic_DNA"/>
</dbReference>
<keyword evidence="1" id="KW-0862">Zinc</keyword>
<dbReference type="Proteomes" id="UP000078492">
    <property type="component" value="Unassembled WGS sequence"/>
</dbReference>